<dbReference type="EMBL" id="LXQA010074557">
    <property type="protein sequence ID" value="MCI09967.1"/>
    <property type="molecule type" value="Genomic_DNA"/>
</dbReference>
<accession>A0A392PEA2</accession>
<sequence length="67" mass="7663">ARVRISRSPWGSNCMVDPSRIIDSPYRAGLIARYAEQALQFVAPSRRGFGPARVPVQNTYANEYWEY</sequence>
<evidence type="ECO:0000313" key="1">
    <source>
        <dbReference type="EMBL" id="MCI09967.1"/>
    </source>
</evidence>
<keyword evidence="2" id="KW-1185">Reference proteome</keyword>
<protein>
    <submittedName>
        <fullName evidence="1">Uncharacterized protein</fullName>
    </submittedName>
</protein>
<name>A0A392PEA2_9FABA</name>
<proteinExistence type="predicted"/>
<comment type="caution">
    <text evidence="1">The sequence shown here is derived from an EMBL/GenBank/DDBJ whole genome shotgun (WGS) entry which is preliminary data.</text>
</comment>
<reference evidence="1 2" key="1">
    <citation type="journal article" date="2018" name="Front. Plant Sci.">
        <title>Red Clover (Trifolium pratense) and Zigzag Clover (T. medium) - A Picture of Genomic Similarities and Differences.</title>
        <authorList>
            <person name="Dluhosova J."/>
            <person name="Istvanek J."/>
            <person name="Nedelnik J."/>
            <person name="Repkova J."/>
        </authorList>
    </citation>
    <scope>NUCLEOTIDE SEQUENCE [LARGE SCALE GENOMIC DNA]</scope>
    <source>
        <strain evidence="2">cv. 10/8</strain>
        <tissue evidence="1">Leaf</tissue>
    </source>
</reference>
<dbReference type="AlphaFoldDB" id="A0A392PEA2"/>
<evidence type="ECO:0000313" key="2">
    <source>
        <dbReference type="Proteomes" id="UP000265520"/>
    </source>
</evidence>
<dbReference type="Proteomes" id="UP000265520">
    <property type="component" value="Unassembled WGS sequence"/>
</dbReference>
<feature type="non-terminal residue" evidence="1">
    <location>
        <position position="1"/>
    </location>
</feature>
<organism evidence="1 2">
    <name type="scientific">Trifolium medium</name>
    <dbReference type="NCBI Taxonomy" id="97028"/>
    <lineage>
        <taxon>Eukaryota</taxon>
        <taxon>Viridiplantae</taxon>
        <taxon>Streptophyta</taxon>
        <taxon>Embryophyta</taxon>
        <taxon>Tracheophyta</taxon>
        <taxon>Spermatophyta</taxon>
        <taxon>Magnoliopsida</taxon>
        <taxon>eudicotyledons</taxon>
        <taxon>Gunneridae</taxon>
        <taxon>Pentapetalae</taxon>
        <taxon>rosids</taxon>
        <taxon>fabids</taxon>
        <taxon>Fabales</taxon>
        <taxon>Fabaceae</taxon>
        <taxon>Papilionoideae</taxon>
        <taxon>50 kb inversion clade</taxon>
        <taxon>NPAAA clade</taxon>
        <taxon>Hologalegina</taxon>
        <taxon>IRL clade</taxon>
        <taxon>Trifolieae</taxon>
        <taxon>Trifolium</taxon>
    </lineage>
</organism>